<dbReference type="AlphaFoldDB" id="A0A7J7IRG3"/>
<dbReference type="OrthoDB" id="10497510at2759"/>
<keyword evidence="2" id="KW-0472">Membrane</keyword>
<feature type="region of interest" description="Disordered" evidence="1">
    <location>
        <begin position="199"/>
        <end position="237"/>
    </location>
</feature>
<evidence type="ECO:0000256" key="2">
    <source>
        <dbReference type="SAM" id="Phobius"/>
    </source>
</evidence>
<sequence length="312" mass="34974">MRTNKRRLSARAPSRPSLRRRRLNTLGVLRAQRPAPFSDSKEHRGGHSSDAEAVDATNDTIDVLQAAVTFEPLTDVYREETSAMLRPYGRHASALTQLMIKHKLVSTLVLLEEFPIAVISCLPYASCRDLLPRTGFPLEDTAWLISGTLCLNFPVALLPWMWRMAIQDQAAACSAESAQEGGPLFERIARRYVHIGFAEKRPEQEDSPDQRRRRKSGDPSSYRGTSPSSSQPRQRAHRNGRLGNQWFFPSLADQLLYQNATETEFLSPETVFTTTGELAPVAMLIDADRLLAVCSRLELETPGQVQQRSASR</sequence>
<feature type="compositionally biased region" description="Basic and acidic residues" evidence="1">
    <location>
        <begin position="199"/>
        <end position="210"/>
    </location>
</feature>
<protein>
    <submittedName>
        <fullName evidence="3">Uncharacterized protein</fullName>
    </submittedName>
</protein>
<evidence type="ECO:0000313" key="3">
    <source>
        <dbReference type="EMBL" id="KAF6005320.1"/>
    </source>
</evidence>
<evidence type="ECO:0000313" key="4">
    <source>
        <dbReference type="Proteomes" id="UP000530660"/>
    </source>
</evidence>
<keyword evidence="4" id="KW-1185">Reference proteome</keyword>
<reference evidence="3 4" key="1">
    <citation type="journal article" date="2020" name="J. Phycol.">
        <title>Comparative genome analysis reveals Cyanidiococcus gen. nov., a new extremophilic red algal genus sister to Cyanidioschyzon (Cyanidioschyzonaceae, Rhodophyta).</title>
        <authorList>
            <person name="Liu S.-L."/>
            <person name="Chiang Y.-R."/>
            <person name="Yoon H.S."/>
            <person name="Fu H.-Y."/>
        </authorList>
    </citation>
    <scope>NUCLEOTIDE SEQUENCE [LARGE SCALE GENOMIC DNA]</scope>
    <source>
        <strain evidence="3 4">THAL066</strain>
    </source>
</reference>
<feature type="transmembrane region" description="Helical" evidence="2">
    <location>
        <begin position="104"/>
        <end position="126"/>
    </location>
</feature>
<accession>A0A7J7IRG3</accession>
<dbReference type="Proteomes" id="UP000530660">
    <property type="component" value="Unassembled WGS sequence"/>
</dbReference>
<keyword evidence="2" id="KW-1133">Transmembrane helix</keyword>
<feature type="compositionally biased region" description="Low complexity" evidence="1">
    <location>
        <begin position="219"/>
        <end position="232"/>
    </location>
</feature>
<evidence type="ECO:0000256" key="1">
    <source>
        <dbReference type="SAM" id="MobiDB-lite"/>
    </source>
</evidence>
<dbReference type="EMBL" id="VWRR01000001">
    <property type="protein sequence ID" value="KAF6005320.1"/>
    <property type="molecule type" value="Genomic_DNA"/>
</dbReference>
<name>A0A7J7IRG3_9RHOD</name>
<organism evidence="3 4">
    <name type="scientific">Cyanidiococcus yangmingshanensis</name>
    <dbReference type="NCBI Taxonomy" id="2690220"/>
    <lineage>
        <taxon>Eukaryota</taxon>
        <taxon>Rhodophyta</taxon>
        <taxon>Bangiophyceae</taxon>
        <taxon>Cyanidiales</taxon>
        <taxon>Cyanidiaceae</taxon>
        <taxon>Cyanidiococcus</taxon>
    </lineage>
</organism>
<comment type="caution">
    <text evidence="3">The sequence shown here is derived from an EMBL/GenBank/DDBJ whole genome shotgun (WGS) entry which is preliminary data.</text>
</comment>
<proteinExistence type="predicted"/>
<feature type="transmembrane region" description="Helical" evidence="2">
    <location>
        <begin position="141"/>
        <end position="162"/>
    </location>
</feature>
<keyword evidence="2" id="KW-0812">Transmembrane</keyword>
<gene>
    <name evidence="3" type="ORF">F1559_004374</name>
</gene>